<dbReference type="PANTHER" id="PTHR11715:SF3">
    <property type="entry name" value="GLYCINE CLEAVAGE SYSTEM H PROTEIN-RELATED"/>
    <property type="match status" value="1"/>
</dbReference>
<dbReference type="PANTHER" id="PTHR11715">
    <property type="entry name" value="GLYCINE CLEAVAGE SYSTEM H PROTEIN"/>
    <property type="match status" value="1"/>
</dbReference>
<keyword evidence="7" id="KW-1185">Reference proteome</keyword>
<sequence>MNIPSSLFYTEDHEWVRIEGDIAYIGITDFAQSELGDIVYVEVGTEGEELNAGDIFGTVEAVKTTSDLYMPISGKVIEFNTALNSSPELVNKDPYGEGWIIKAQTASNDHSHLLDSEAYKKKIEG</sequence>
<evidence type="ECO:0000313" key="7">
    <source>
        <dbReference type="Proteomes" id="UP000199513"/>
    </source>
</evidence>
<comment type="function">
    <text evidence="3">The glycine cleavage system catalyzes the degradation of glycine. The H protein shuttles the methylamine group of glycine from the P protein to the T protein.</text>
</comment>
<dbReference type="RefSeq" id="WP_091549279.1">
    <property type="nucleotide sequence ID" value="NZ_FONY01000055.1"/>
</dbReference>
<dbReference type="InterPro" id="IPR011053">
    <property type="entry name" value="Single_hybrid_motif"/>
</dbReference>
<proteinExistence type="inferred from homology"/>
<evidence type="ECO:0000259" key="5">
    <source>
        <dbReference type="PROSITE" id="PS50968"/>
    </source>
</evidence>
<evidence type="ECO:0000256" key="3">
    <source>
        <dbReference type="HAMAP-Rule" id="MF_00272"/>
    </source>
</evidence>
<dbReference type="Gene3D" id="2.40.50.100">
    <property type="match status" value="1"/>
</dbReference>
<dbReference type="GO" id="GO:0019464">
    <property type="term" value="P:glycine decarboxylation via glycine cleavage system"/>
    <property type="evidence" value="ECO:0007669"/>
    <property type="project" value="UniProtKB-UniRule"/>
</dbReference>
<dbReference type="GO" id="GO:0009249">
    <property type="term" value="P:protein lipoylation"/>
    <property type="evidence" value="ECO:0007669"/>
    <property type="project" value="TreeGrafter"/>
</dbReference>
<feature type="domain" description="Lipoyl-binding" evidence="5">
    <location>
        <begin position="22"/>
        <end position="104"/>
    </location>
</feature>
<keyword evidence="2 3" id="KW-0450">Lipoyl</keyword>
<dbReference type="AlphaFoldDB" id="A0A1I2JN20"/>
<dbReference type="OrthoDB" id="9796712at2"/>
<dbReference type="PROSITE" id="PS00189">
    <property type="entry name" value="LIPOYL"/>
    <property type="match status" value="1"/>
</dbReference>
<dbReference type="EMBL" id="FONY01000055">
    <property type="protein sequence ID" value="SFF55303.1"/>
    <property type="molecule type" value="Genomic_DNA"/>
</dbReference>
<comment type="cofactor">
    <cofactor evidence="3">
        <name>(R)-lipoate</name>
        <dbReference type="ChEBI" id="CHEBI:83088"/>
    </cofactor>
    <text evidence="3">Binds 1 lipoyl cofactor covalently.</text>
</comment>
<dbReference type="NCBIfam" id="TIGR00527">
    <property type="entry name" value="gcvH"/>
    <property type="match status" value="1"/>
</dbReference>
<dbReference type="HAMAP" id="MF_00272">
    <property type="entry name" value="GcvH"/>
    <property type="match status" value="1"/>
</dbReference>
<dbReference type="InterPro" id="IPR002930">
    <property type="entry name" value="GCV_H"/>
</dbReference>
<dbReference type="InterPro" id="IPR003016">
    <property type="entry name" value="2-oxoA_DH_lipoyl-BS"/>
</dbReference>
<dbReference type="InterPro" id="IPR033753">
    <property type="entry name" value="GCV_H/Fam206"/>
</dbReference>
<dbReference type="GO" id="GO:0005960">
    <property type="term" value="C:glycine cleavage complex"/>
    <property type="evidence" value="ECO:0007669"/>
    <property type="project" value="InterPro"/>
</dbReference>
<dbReference type="NCBIfam" id="NF002270">
    <property type="entry name" value="PRK01202.1"/>
    <property type="match status" value="1"/>
</dbReference>
<dbReference type="Pfam" id="PF01597">
    <property type="entry name" value="GCV_H"/>
    <property type="match status" value="1"/>
</dbReference>
<dbReference type="Proteomes" id="UP000199513">
    <property type="component" value="Unassembled WGS sequence"/>
</dbReference>
<evidence type="ECO:0000256" key="2">
    <source>
        <dbReference type="ARBA" id="ARBA00022823"/>
    </source>
</evidence>
<accession>A0A1I2JN20</accession>
<dbReference type="PROSITE" id="PS50968">
    <property type="entry name" value="BIOTINYL_LIPOYL"/>
    <property type="match status" value="1"/>
</dbReference>
<reference evidence="6 7" key="1">
    <citation type="submission" date="2016-10" db="EMBL/GenBank/DDBJ databases">
        <authorList>
            <person name="de Groot N.N."/>
        </authorList>
    </citation>
    <scope>NUCLEOTIDE SEQUENCE [LARGE SCALE GENOMIC DNA]</scope>
    <source>
        <strain>GEY</strain>
        <strain evidence="7">DSM 9560</strain>
    </source>
</reference>
<dbReference type="CDD" id="cd06848">
    <property type="entry name" value="GCS_H"/>
    <property type="match status" value="1"/>
</dbReference>
<dbReference type="GO" id="GO:0005829">
    <property type="term" value="C:cytosol"/>
    <property type="evidence" value="ECO:0007669"/>
    <property type="project" value="TreeGrafter"/>
</dbReference>
<organism evidence="6 7">
    <name type="scientific">Thermoflexibacter ruber</name>
    <dbReference type="NCBI Taxonomy" id="1003"/>
    <lineage>
        <taxon>Bacteria</taxon>
        <taxon>Pseudomonadati</taxon>
        <taxon>Bacteroidota</taxon>
        <taxon>Cytophagia</taxon>
        <taxon>Cytophagales</taxon>
        <taxon>Thermoflexibacteraceae</taxon>
        <taxon>Thermoflexibacter</taxon>
    </lineage>
</organism>
<evidence type="ECO:0000256" key="4">
    <source>
        <dbReference type="PIRSR" id="PIRSR617453-50"/>
    </source>
</evidence>
<evidence type="ECO:0000256" key="1">
    <source>
        <dbReference type="ARBA" id="ARBA00009249"/>
    </source>
</evidence>
<comment type="subunit">
    <text evidence="3">The glycine cleavage system is composed of four proteins: P, T, L and H.</text>
</comment>
<comment type="similarity">
    <text evidence="1 3">Belongs to the GcvH family.</text>
</comment>
<feature type="modified residue" description="N6-lipoyllysine" evidence="3 4">
    <location>
        <position position="63"/>
    </location>
</feature>
<dbReference type="InterPro" id="IPR000089">
    <property type="entry name" value="Biotin_lipoyl"/>
</dbReference>
<name>A0A1I2JN20_9BACT</name>
<dbReference type="STRING" id="1003.SAMN04488541_105518"/>
<evidence type="ECO:0000313" key="6">
    <source>
        <dbReference type="EMBL" id="SFF55303.1"/>
    </source>
</evidence>
<protein>
    <recommendedName>
        <fullName evidence="3">Glycine cleavage system H protein</fullName>
    </recommendedName>
</protein>
<dbReference type="InterPro" id="IPR017453">
    <property type="entry name" value="GCV_H_sub"/>
</dbReference>
<gene>
    <name evidence="3" type="primary">gcvH</name>
    <name evidence="6" type="ORF">SAMN04488541_105518</name>
</gene>
<dbReference type="SUPFAM" id="SSF51230">
    <property type="entry name" value="Single hybrid motif"/>
    <property type="match status" value="1"/>
</dbReference>